<dbReference type="SMART" id="SM00958">
    <property type="entry name" value="SecA_PP_bind"/>
    <property type="match status" value="1"/>
</dbReference>
<evidence type="ECO:0000256" key="18">
    <source>
        <dbReference type="SAM" id="MobiDB-lite"/>
    </source>
</evidence>
<feature type="compositionally biased region" description="Basic and acidic residues" evidence="18">
    <location>
        <begin position="838"/>
        <end position="856"/>
    </location>
</feature>
<dbReference type="InterPro" id="IPR044722">
    <property type="entry name" value="SecA_SF2_C"/>
</dbReference>
<dbReference type="Pfam" id="PF02810">
    <property type="entry name" value="SEC-C"/>
    <property type="match status" value="1"/>
</dbReference>
<dbReference type="RefSeq" id="WP_407876868.1">
    <property type="nucleotide sequence ID" value="NZ_BTHG01000001.1"/>
</dbReference>
<organism evidence="22 23">
    <name type="scientific">Francisella sciaenopsi</name>
    <dbReference type="NCBI Taxonomy" id="3055034"/>
    <lineage>
        <taxon>Bacteria</taxon>
        <taxon>Pseudomonadati</taxon>
        <taxon>Pseudomonadota</taxon>
        <taxon>Gammaproteobacteria</taxon>
        <taxon>Thiotrichales</taxon>
        <taxon>Francisellaceae</taxon>
        <taxon>Francisella</taxon>
    </lineage>
</organism>
<evidence type="ECO:0000256" key="1">
    <source>
        <dbReference type="ARBA" id="ARBA00001947"/>
    </source>
</evidence>
<dbReference type="NCBIfam" id="TIGR00963">
    <property type="entry name" value="secA"/>
    <property type="match status" value="1"/>
</dbReference>
<dbReference type="Gene3D" id="1.10.3060.10">
    <property type="entry name" value="Helical scaffold and wing domains of SecA"/>
    <property type="match status" value="1"/>
</dbReference>
<comment type="cofactor">
    <cofactor evidence="1">
        <name>Zn(2+)</name>
        <dbReference type="ChEBI" id="CHEBI:29105"/>
    </cofactor>
</comment>
<dbReference type="NCBIfam" id="NF009538">
    <property type="entry name" value="PRK12904.1"/>
    <property type="match status" value="1"/>
</dbReference>
<dbReference type="Pfam" id="PF07516">
    <property type="entry name" value="SecA_SW"/>
    <property type="match status" value="1"/>
</dbReference>
<keyword evidence="23" id="KW-1185">Reference proteome</keyword>
<name>A0ABQ6PDM8_9GAMM</name>
<feature type="domain" description="Helicase C-terminal" evidence="20">
    <location>
        <begin position="433"/>
        <end position="624"/>
    </location>
</feature>
<dbReference type="EC" id="7.4.2.8" evidence="16"/>
<dbReference type="InterPro" id="IPR020937">
    <property type="entry name" value="SecA_CS"/>
</dbReference>
<dbReference type="InterPro" id="IPR001650">
    <property type="entry name" value="Helicase_C-like"/>
</dbReference>
<evidence type="ECO:0000256" key="17">
    <source>
        <dbReference type="RuleBase" id="RU003874"/>
    </source>
</evidence>
<evidence type="ECO:0000256" key="14">
    <source>
        <dbReference type="ARBA" id="ARBA00023010"/>
    </source>
</evidence>
<keyword evidence="13 16" id="KW-1278">Translocase</keyword>
<evidence type="ECO:0000256" key="9">
    <source>
        <dbReference type="ARBA" id="ARBA00022741"/>
    </source>
</evidence>
<dbReference type="InterPro" id="IPR011115">
    <property type="entry name" value="SecA_DEAD"/>
</dbReference>
<reference evidence="22 23" key="1">
    <citation type="journal article" date="2024" name="Dis. Aquat. Organ.">
        <title>Francisella sciaenopsi sp. nov. isolated from diseased red drum Sciaenops ocellatus in Florida, USA.</title>
        <authorList>
            <person name="Kawahara M."/>
            <person name="Cody T.T."/>
            <person name="Yanong R.P.E."/>
            <person name="Henderson E."/>
            <person name="Yazdi Z."/>
            <person name="Soto E."/>
        </authorList>
    </citation>
    <scope>NUCLEOTIDE SEQUENCE [LARGE SCALE GENOMIC DNA]</scope>
    <source>
        <strain evidence="22 23">R22-20-7</strain>
    </source>
</reference>
<evidence type="ECO:0000256" key="11">
    <source>
        <dbReference type="ARBA" id="ARBA00022840"/>
    </source>
</evidence>
<feature type="binding site" evidence="16">
    <location>
        <position position="511"/>
    </location>
    <ligand>
        <name>ATP</name>
        <dbReference type="ChEBI" id="CHEBI:30616"/>
    </ligand>
</feature>
<evidence type="ECO:0000259" key="20">
    <source>
        <dbReference type="PROSITE" id="PS51194"/>
    </source>
</evidence>
<dbReference type="Gene3D" id="3.40.50.300">
    <property type="entry name" value="P-loop containing nucleotide triphosphate hydrolases"/>
    <property type="match status" value="2"/>
</dbReference>
<dbReference type="InterPro" id="IPR011130">
    <property type="entry name" value="SecA_preprotein_X-link_dom"/>
</dbReference>
<dbReference type="PANTHER" id="PTHR30612">
    <property type="entry name" value="SECA INNER MEMBRANE COMPONENT OF SEC PROTEIN SECRETION SYSTEM"/>
    <property type="match status" value="1"/>
</dbReference>
<evidence type="ECO:0000256" key="16">
    <source>
        <dbReference type="HAMAP-Rule" id="MF_01382"/>
    </source>
</evidence>
<dbReference type="PROSITE" id="PS51192">
    <property type="entry name" value="HELICASE_ATP_BIND_1"/>
    <property type="match status" value="1"/>
</dbReference>
<dbReference type="PROSITE" id="PS51194">
    <property type="entry name" value="HELICASE_CTER"/>
    <property type="match status" value="1"/>
</dbReference>
<dbReference type="InterPro" id="IPR011116">
    <property type="entry name" value="SecA_Wing/Scaffold"/>
</dbReference>
<keyword evidence="11 16" id="KW-0067">ATP-binding</keyword>
<evidence type="ECO:0000259" key="19">
    <source>
        <dbReference type="PROSITE" id="PS51192"/>
    </source>
</evidence>
<evidence type="ECO:0000313" key="23">
    <source>
        <dbReference type="Proteomes" id="UP001628164"/>
    </source>
</evidence>
<comment type="subunit">
    <text evidence="16">Monomer and homodimer. Part of the essential Sec protein translocation apparatus which comprises SecA, SecYEG and auxiliary proteins SecDF-YajC and YidC.</text>
</comment>
<evidence type="ECO:0000256" key="7">
    <source>
        <dbReference type="ARBA" id="ARBA00022519"/>
    </source>
</evidence>
<dbReference type="Gene3D" id="3.90.1440.10">
    <property type="entry name" value="SecA, preprotein cross-linking domain"/>
    <property type="match status" value="1"/>
</dbReference>
<dbReference type="InterPro" id="IPR004027">
    <property type="entry name" value="SEC_C_motif"/>
</dbReference>
<feature type="region of interest" description="Disordered" evidence="18">
    <location>
        <begin position="838"/>
        <end position="906"/>
    </location>
</feature>
<keyword evidence="12 16" id="KW-0653">Protein transport</keyword>
<dbReference type="InterPro" id="IPR014001">
    <property type="entry name" value="Helicase_ATP-bd"/>
</dbReference>
<gene>
    <name evidence="16 22" type="primary">secA</name>
    <name evidence="22" type="ORF">fsci_04930</name>
</gene>
<dbReference type="InterPro" id="IPR027417">
    <property type="entry name" value="P-loop_NTPase"/>
</dbReference>
<dbReference type="InterPro" id="IPR000185">
    <property type="entry name" value="SecA"/>
</dbReference>
<keyword evidence="10" id="KW-0862">Zinc</keyword>
<comment type="caution">
    <text evidence="22">The sequence shown here is derived from an EMBL/GenBank/DDBJ whole genome shotgun (WGS) entry which is preliminary data.</text>
</comment>
<sequence length="906" mass="103304">MLNLVQKIIGSRNDRFIKKVSKTVQKINSLEPEFEKLSDQELKAKTQEYKDRVAKGEALDDLLPEAFATVREAGKRTKNMRHYDVQLIGGIVLHQGKVAEMRTGEGKTLVATLPAYLNALTGNGVHVITVNDYLAKRDAELMSDIYEFLGLSVGVIVADLNPEQRRESYACDITYGTNNEFGFDYLRDNMAYDKEQQVQRSRNYVIIDEVDSILIDEARTPLIISGASDDSSEMYNLFNRLVPFLEKQEKEELEEDQEQKDFYVDEKSKNAYLTEKGYAKIESMLKKEGILEEDDNLYSPHNITKMHYLNACLRAHSLYQLNIDYIVRDQEIVIIDESTGRAMPGRRWSDGLHQAIEAKEGVKINAENQTMASITFQNFFKLYNKIAGMTGTADTEAFELHSIYGLEVIIIPTNKPLIRKDHHDEIYGSVREKFDAIVEDIKQRISKGQPVLVGTASIEASEVLSTLLKKKKIRHNVLNAKQHEKEASIIAMAGYPGNVTIATNMAGRGTDIILGGNLEVEIAQLEDPTPEEVAQIKAEWVKRNEVVKNAGGLCIIGSERHDSRRIDNQLRGRAARQGDPGESKFYLSMDDNLLRIFASQSMAERVKKGLKGGESLAFGFMSKVISKAQGKVESYHFDIRKNLLEYDNVVNTQRKVIYEQRQAFLDSDDVSEILADIRIDVAEQLFHDYVPAGSMHELWDLEGLEKALKSDFMIEIDLQKLYEEDDNLGEEDLKKLVREAIEFEFAEKTKNLEVGAVRQFEKFSLLQSLDSHWREHLSSIDHLRNSINLRGYAQKDPKNEYKKEAFELFSTMLDNFKYEVISSLAKIRIATEEETQRAQEEWKESMSEIKAEHESVIDNNQSEDDKEQEEAPKVQQVKREGPKIKRNDPCPCGSGKKYKQCHGKVE</sequence>
<feature type="domain" description="Helicase ATP-binding" evidence="19">
    <location>
        <begin position="88"/>
        <end position="247"/>
    </location>
</feature>
<evidence type="ECO:0000256" key="10">
    <source>
        <dbReference type="ARBA" id="ARBA00022833"/>
    </source>
</evidence>
<keyword evidence="15 16" id="KW-0472">Membrane</keyword>
<keyword evidence="8" id="KW-0479">Metal-binding</keyword>
<feature type="binding site" evidence="16">
    <location>
        <position position="86"/>
    </location>
    <ligand>
        <name>ATP</name>
        <dbReference type="ChEBI" id="CHEBI:30616"/>
    </ligand>
</feature>
<dbReference type="SUPFAM" id="SSF81767">
    <property type="entry name" value="Pre-protein crosslinking domain of SecA"/>
    <property type="match status" value="1"/>
</dbReference>
<dbReference type="PANTHER" id="PTHR30612:SF0">
    <property type="entry name" value="CHLOROPLAST PROTEIN-TRANSPORTING ATPASE"/>
    <property type="match status" value="1"/>
</dbReference>
<comment type="similarity">
    <text evidence="3 16 17">Belongs to the SecA family.</text>
</comment>
<evidence type="ECO:0000313" key="22">
    <source>
        <dbReference type="EMBL" id="GMN89007.1"/>
    </source>
</evidence>
<dbReference type="EMBL" id="BTHG01000001">
    <property type="protein sequence ID" value="GMN89007.1"/>
    <property type="molecule type" value="Genomic_DNA"/>
</dbReference>
<dbReference type="Proteomes" id="UP001628164">
    <property type="component" value="Unassembled WGS sequence"/>
</dbReference>
<keyword evidence="9 16" id="KW-0547">Nucleotide-binding</keyword>
<evidence type="ECO:0000256" key="12">
    <source>
        <dbReference type="ARBA" id="ARBA00022927"/>
    </source>
</evidence>
<keyword evidence="4 16" id="KW-0813">Transport</keyword>
<evidence type="ECO:0000256" key="5">
    <source>
        <dbReference type="ARBA" id="ARBA00022475"/>
    </source>
</evidence>
<evidence type="ECO:0000256" key="3">
    <source>
        <dbReference type="ARBA" id="ARBA00007650"/>
    </source>
</evidence>
<keyword evidence="6 16" id="KW-0963">Cytoplasm</keyword>
<evidence type="ECO:0000256" key="6">
    <source>
        <dbReference type="ARBA" id="ARBA00022490"/>
    </source>
</evidence>
<protein>
    <recommendedName>
        <fullName evidence="16 17">Protein translocase subunit SecA</fullName>
        <ecNumber evidence="16">7.4.2.8</ecNumber>
    </recommendedName>
</protein>
<evidence type="ECO:0000256" key="4">
    <source>
        <dbReference type="ARBA" id="ARBA00022448"/>
    </source>
</evidence>
<comment type="subcellular location">
    <subcellularLocation>
        <location evidence="16">Cell membrane</location>
        <topology evidence="16">Peripheral membrane protein</topology>
        <orientation evidence="16">Cytoplasmic side</orientation>
    </subcellularLocation>
    <subcellularLocation>
        <location evidence="16">Cytoplasm</location>
    </subcellularLocation>
    <subcellularLocation>
        <location evidence="2">Membrane</location>
        <topology evidence="2">Peripheral membrane protein</topology>
    </subcellularLocation>
    <text evidence="16">Distribution is 50-50.</text>
</comment>
<dbReference type="Pfam" id="PF01043">
    <property type="entry name" value="SecA_PP_bind"/>
    <property type="match status" value="1"/>
</dbReference>
<accession>A0ABQ6PDM8</accession>
<dbReference type="PROSITE" id="PS51196">
    <property type="entry name" value="SECA_MOTOR_DEAD"/>
    <property type="match status" value="1"/>
</dbReference>
<evidence type="ECO:0000259" key="21">
    <source>
        <dbReference type="PROSITE" id="PS51196"/>
    </source>
</evidence>
<evidence type="ECO:0000256" key="2">
    <source>
        <dbReference type="ARBA" id="ARBA00004170"/>
    </source>
</evidence>
<comment type="catalytic activity">
    <reaction evidence="16">
        <text>ATP + H2O + cellular proteinSide 1 = ADP + phosphate + cellular proteinSide 2.</text>
        <dbReference type="EC" id="7.4.2.8"/>
    </reaction>
</comment>
<dbReference type="InterPro" id="IPR036266">
    <property type="entry name" value="SecA_Wing/Scaffold_sf"/>
</dbReference>
<keyword evidence="5 16" id="KW-1003">Cell membrane</keyword>
<feature type="compositionally biased region" description="Basic residues" evidence="18">
    <location>
        <begin position="896"/>
        <end position="906"/>
    </location>
</feature>
<dbReference type="SMART" id="SM00957">
    <property type="entry name" value="SecA_DEAD"/>
    <property type="match status" value="1"/>
</dbReference>
<dbReference type="CDD" id="cd17928">
    <property type="entry name" value="DEXDc_SecA"/>
    <property type="match status" value="1"/>
</dbReference>
<comment type="function">
    <text evidence="16">Part of the Sec protein translocase complex. Interacts with the SecYEG preprotein conducting channel. Has a central role in coupling the hydrolysis of ATP to the transfer of proteins into and across the cell membrane, serving both as a receptor for the preprotein-SecB complex and as an ATP-driven molecular motor driving the stepwise translocation of polypeptide chains across the membrane.</text>
</comment>
<feature type="compositionally biased region" description="Basic and acidic residues" evidence="18">
    <location>
        <begin position="869"/>
        <end position="888"/>
    </location>
</feature>
<dbReference type="PRINTS" id="PR00906">
    <property type="entry name" value="SECA"/>
</dbReference>
<dbReference type="PROSITE" id="PS01312">
    <property type="entry name" value="SECA"/>
    <property type="match status" value="1"/>
</dbReference>
<evidence type="ECO:0000256" key="15">
    <source>
        <dbReference type="ARBA" id="ARBA00023136"/>
    </source>
</evidence>
<keyword evidence="7" id="KW-0997">Cell inner membrane</keyword>
<dbReference type="InterPro" id="IPR014018">
    <property type="entry name" value="SecA_motor_DEAD"/>
</dbReference>
<keyword evidence="14 16" id="KW-0811">Translocation</keyword>
<evidence type="ECO:0000256" key="13">
    <source>
        <dbReference type="ARBA" id="ARBA00022967"/>
    </source>
</evidence>
<dbReference type="Pfam" id="PF21090">
    <property type="entry name" value="P-loop_SecA"/>
    <property type="match status" value="1"/>
</dbReference>
<dbReference type="Pfam" id="PF07517">
    <property type="entry name" value="SecA_DEAD"/>
    <property type="match status" value="1"/>
</dbReference>
<feature type="domain" description="SecA family profile" evidence="21">
    <location>
        <begin position="2"/>
        <end position="618"/>
    </location>
</feature>
<dbReference type="CDD" id="cd18803">
    <property type="entry name" value="SF2_C_secA"/>
    <property type="match status" value="1"/>
</dbReference>
<dbReference type="SUPFAM" id="SSF52540">
    <property type="entry name" value="P-loop containing nucleoside triphosphate hydrolases"/>
    <property type="match status" value="2"/>
</dbReference>
<feature type="binding site" evidence="16">
    <location>
        <begin position="104"/>
        <end position="108"/>
    </location>
    <ligand>
        <name>ATP</name>
        <dbReference type="ChEBI" id="CHEBI:30616"/>
    </ligand>
</feature>
<dbReference type="SUPFAM" id="SSF81886">
    <property type="entry name" value="Helical scaffold and wing domains of SecA"/>
    <property type="match status" value="1"/>
</dbReference>
<proteinExistence type="inferred from homology"/>
<dbReference type="HAMAP" id="MF_01382">
    <property type="entry name" value="SecA"/>
    <property type="match status" value="1"/>
</dbReference>
<evidence type="ECO:0000256" key="8">
    <source>
        <dbReference type="ARBA" id="ARBA00022723"/>
    </source>
</evidence>
<dbReference type="InterPro" id="IPR036670">
    <property type="entry name" value="SecA_X-link_sf"/>
</dbReference>